<name>A0AAW6FBY5_PARDI</name>
<proteinExistence type="predicted"/>
<reference evidence="1" key="1">
    <citation type="submission" date="2023-01" db="EMBL/GenBank/DDBJ databases">
        <title>Human gut microbiome strain richness.</title>
        <authorList>
            <person name="Chen-Liaw A."/>
        </authorList>
    </citation>
    <scope>NUCLEOTIDE SEQUENCE</scope>
    <source>
        <strain evidence="1">D35st1_E5_D35t1_190705</strain>
    </source>
</reference>
<dbReference type="EMBL" id="JAQMPX010000131">
    <property type="protein sequence ID" value="MDB9140411.1"/>
    <property type="molecule type" value="Genomic_DNA"/>
</dbReference>
<dbReference type="AlphaFoldDB" id="A0AAW6FBY5"/>
<evidence type="ECO:0008006" key="3">
    <source>
        <dbReference type="Google" id="ProtNLM"/>
    </source>
</evidence>
<accession>A0AAW6FBY5</accession>
<dbReference type="Proteomes" id="UP001211522">
    <property type="component" value="Unassembled WGS sequence"/>
</dbReference>
<evidence type="ECO:0000313" key="2">
    <source>
        <dbReference type="Proteomes" id="UP001211522"/>
    </source>
</evidence>
<evidence type="ECO:0000313" key="1">
    <source>
        <dbReference type="EMBL" id="MDB9140411.1"/>
    </source>
</evidence>
<protein>
    <recommendedName>
        <fullName evidence="3">SMI1/KNR4 family protein</fullName>
    </recommendedName>
</protein>
<comment type="caution">
    <text evidence="1">The sequence shown here is derived from an EMBL/GenBank/DDBJ whole genome shotgun (WGS) entry which is preliminary data.</text>
</comment>
<dbReference type="RefSeq" id="WP_005647587.1">
    <property type="nucleotide sequence ID" value="NZ_JAQMPX010000131.1"/>
</dbReference>
<gene>
    <name evidence="1" type="ORF">PN612_18140</name>
</gene>
<organism evidence="1 2">
    <name type="scientific">Parabacteroides distasonis</name>
    <dbReference type="NCBI Taxonomy" id="823"/>
    <lineage>
        <taxon>Bacteria</taxon>
        <taxon>Pseudomonadati</taxon>
        <taxon>Bacteroidota</taxon>
        <taxon>Bacteroidia</taxon>
        <taxon>Bacteroidales</taxon>
        <taxon>Tannerellaceae</taxon>
        <taxon>Parabacteroides</taxon>
    </lineage>
</organism>
<sequence length="207" mass="24299">MKKEIVNRIKQLGGNVANVKGVSLQEDLCAITFNTALYQKPEDTPWLSAEDTEPIEGLGDWVDENMELFNSDRETFYKKMVDTYYTLDEEPRGQLFWVAKPFTPFQKGTQDFEEWNDWFSDDAELDEIIQHSNCDTPAFVELLYTDAYPNNYYICVSDLNVDNPIVWSTDHEEFFTEVTNEGTLEDFLNKFMTKEEFIDIVKRKMEQ</sequence>